<keyword evidence="2" id="KW-1185">Reference proteome</keyword>
<organism evidence="1 2">
    <name type="scientific">Acanthocheilonema viteae</name>
    <name type="common">Filarial nematode worm</name>
    <name type="synonym">Dipetalonema viteae</name>
    <dbReference type="NCBI Taxonomy" id="6277"/>
    <lineage>
        <taxon>Eukaryota</taxon>
        <taxon>Metazoa</taxon>
        <taxon>Ecdysozoa</taxon>
        <taxon>Nematoda</taxon>
        <taxon>Chromadorea</taxon>
        <taxon>Rhabditida</taxon>
        <taxon>Spirurina</taxon>
        <taxon>Spiruromorpha</taxon>
        <taxon>Filarioidea</taxon>
        <taxon>Onchocercidae</taxon>
        <taxon>Acanthocheilonema</taxon>
    </lineage>
</organism>
<sequence>MSRPSKSALNPIHPSTVTLFILQYGKRLTNEVSKSDEHRSLLSTYADYAKWAYLEVLEKPLPNNRGVFRI</sequence>
<name>A0A498S4J6_ACAVI</name>
<reference evidence="1 2" key="1">
    <citation type="submission" date="2018-08" db="EMBL/GenBank/DDBJ databases">
        <authorList>
            <person name="Laetsch R D."/>
            <person name="Stevens L."/>
            <person name="Kumar S."/>
            <person name="Blaxter L. M."/>
        </authorList>
    </citation>
    <scope>NUCLEOTIDE SEQUENCE [LARGE SCALE GENOMIC DNA]</scope>
</reference>
<dbReference type="Proteomes" id="UP000276991">
    <property type="component" value="Unassembled WGS sequence"/>
</dbReference>
<dbReference type="AlphaFoldDB" id="A0A498S4J6"/>
<evidence type="ECO:0000313" key="2">
    <source>
        <dbReference type="Proteomes" id="UP000276991"/>
    </source>
</evidence>
<gene>
    <name evidence="1" type="ORF">NAV_LOCUS412</name>
</gene>
<evidence type="ECO:0000313" key="1">
    <source>
        <dbReference type="EMBL" id="VBB25582.1"/>
    </source>
</evidence>
<accession>A0A498S4J6</accession>
<protein>
    <submittedName>
        <fullName evidence="1">Uncharacterized protein</fullName>
    </submittedName>
</protein>
<dbReference type="EMBL" id="UPTC01000025">
    <property type="protein sequence ID" value="VBB25582.1"/>
    <property type="molecule type" value="Genomic_DNA"/>
</dbReference>
<proteinExistence type="predicted"/>